<gene>
    <name evidence="1" type="ORF">ACOLOM_LOCUS7920</name>
</gene>
<reference evidence="1" key="1">
    <citation type="submission" date="2021-06" db="EMBL/GenBank/DDBJ databases">
        <authorList>
            <person name="Kallberg Y."/>
            <person name="Tangrot J."/>
            <person name="Rosling A."/>
        </authorList>
    </citation>
    <scope>NUCLEOTIDE SEQUENCE</scope>
    <source>
        <strain evidence="1">CL356</strain>
    </source>
</reference>
<comment type="caution">
    <text evidence="1">The sequence shown here is derived from an EMBL/GenBank/DDBJ whole genome shotgun (WGS) entry which is preliminary data.</text>
</comment>
<evidence type="ECO:0000313" key="1">
    <source>
        <dbReference type="EMBL" id="CAG8640447.1"/>
    </source>
</evidence>
<keyword evidence="2" id="KW-1185">Reference proteome</keyword>
<proteinExistence type="predicted"/>
<dbReference type="Proteomes" id="UP000789525">
    <property type="component" value="Unassembled WGS sequence"/>
</dbReference>
<evidence type="ECO:0000313" key="2">
    <source>
        <dbReference type="Proteomes" id="UP000789525"/>
    </source>
</evidence>
<accession>A0ACA9NCZ0</accession>
<feature type="non-terminal residue" evidence="1">
    <location>
        <position position="1"/>
    </location>
</feature>
<sequence length="283" mass="31541">TKEPLSRPIRRPIFQRDKFDGVDSDDETSEEEEGEVEIDMDQEQEDFIRFSREMLGIDDDAWADIIADREKRGVYIPPSARSSKERDTIEKEKTPKGPNAAQFFDEIPEIAVTQRPTRTKPKPEDDSSRIPNPDLDSFEAVMDAMEKELAKLKKPPSTKQATRDTKSKGKAKDLHIPPRPNSSKPPGIGMDVDGDEDDEDGADMAELQQAMDLELRSALKRDMEVVSSGEEGGSGDEDDEMPMDYNLIKNFLESFKAQQGLSGPVGGLAGRLQGSDWALPRDG</sequence>
<protein>
    <submittedName>
        <fullName evidence="1">2413_t:CDS:1</fullName>
    </submittedName>
</protein>
<name>A0ACA9NCZ0_9GLOM</name>
<organism evidence="1 2">
    <name type="scientific">Acaulospora colombiana</name>
    <dbReference type="NCBI Taxonomy" id="27376"/>
    <lineage>
        <taxon>Eukaryota</taxon>
        <taxon>Fungi</taxon>
        <taxon>Fungi incertae sedis</taxon>
        <taxon>Mucoromycota</taxon>
        <taxon>Glomeromycotina</taxon>
        <taxon>Glomeromycetes</taxon>
        <taxon>Diversisporales</taxon>
        <taxon>Acaulosporaceae</taxon>
        <taxon>Acaulospora</taxon>
    </lineage>
</organism>
<dbReference type="EMBL" id="CAJVPT010019357">
    <property type="protein sequence ID" value="CAG8640447.1"/>
    <property type="molecule type" value="Genomic_DNA"/>
</dbReference>